<name>A0A7V2AV24_UNCEI</name>
<feature type="domain" description="Sigma-54 factor interaction" evidence="5">
    <location>
        <begin position="1"/>
        <end position="101"/>
    </location>
</feature>
<evidence type="ECO:0000259" key="5">
    <source>
        <dbReference type="PROSITE" id="PS50045"/>
    </source>
</evidence>
<keyword evidence="3" id="KW-0805">Transcription regulation</keyword>
<gene>
    <name evidence="6" type="ORF">ENO08_04980</name>
</gene>
<dbReference type="Pfam" id="PF25601">
    <property type="entry name" value="AAA_lid_14"/>
    <property type="match status" value="1"/>
</dbReference>
<dbReference type="PROSITE" id="PS50045">
    <property type="entry name" value="SIGMA54_INTERACT_4"/>
    <property type="match status" value="1"/>
</dbReference>
<organism evidence="6">
    <name type="scientific">Eiseniibacteriota bacterium</name>
    <dbReference type="NCBI Taxonomy" id="2212470"/>
    <lineage>
        <taxon>Bacteria</taxon>
        <taxon>Candidatus Eiseniibacteriota</taxon>
    </lineage>
</organism>
<dbReference type="Gene3D" id="3.40.50.300">
    <property type="entry name" value="P-loop containing nucleotide triphosphate hydrolases"/>
    <property type="match status" value="1"/>
</dbReference>
<dbReference type="Gene3D" id="1.10.8.60">
    <property type="match status" value="1"/>
</dbReference>
<feature type="non-terminal residue" evidence="6">
    <location>
        <position position="1"/>
    </location>
</feature>
<dbReference type="GO" id="GO:0043565">
    <property type="term" value="F:sequence-specific DNA binding"/>
    <property type="evidence" value="ECO:0007669"/>
    <property type="project" value="InterPro"/>
</dbReference>
<accession>A0A7V2AV24</accession>
<keyword evidence="1" id="KW-0547">Nucleotide-binding</keyword>
<dbReference type="InterPro" id="IPR025944">
    <property type="entry name" value="Sigma_54_int_dom_CS"/>
</dbReference>
<dbReference type="Gene3D" id="1.10.10.60">
    <property type="entry name" value="Homeodomain-like"/>
    <property type="match status" value="1"/>
</dbReference>
<proteinExistence type="predicted"/>
<dbReference type="InterPro" id="IPR002197">
    <property type="entry name" value="HTH_Fis"/>
</dbReference>
<dbReference type="InterPro" id="IPR027417">
    <property type="entry name" value="P-loop_NTPase"/>
</dbReference>
<dbReference type="SUPFAM" id="SSF52540">
    <property type="entry name" value="P-loop containing nucleoside triphosphate hydrolases"/>
    <property type="match status" value="1"/>
</dbReference>
<keyword evidence="2" id="KW-0067">ATP-binding</keyword>
<evidence type="ECO:0000256" key="4">
    <source>
        <dbReference type="ARBA" id="ARBA00023163"/>
    </source>
</evidence>
<dbReference type="Pfam" id="PF00158">
    <property type="entry name" value="Sigma54_activat"/>
    <property type="match status" value="1"/>
</dbReference>
<dbReference type="InterPro" id="IPR002078">
    <property type="entry name" value="Sigma_54_int"/>
</dbReference>
<dbReference type="AlphaFoldDB" id="A0A7V2AV24"/>
<keyword evidence="4" id="KW-0804">Transcription</keyword>
<dbReference type="Pfam" id="PF02954">
    <property type="entry name" value="HTH_8"/>
    <property type="match status" value="1"/>
</dbReference>
<dbReference type="GO" id="GO:0006355">
    <property type="term" value="P:regulation of DNA-templated transcription"/>
    <property type="evidence" value="ECO:0007669"/>
    <property type="project" value="InterPro"/>
</dbReference>
<dbReference type="EMBL" id="DSEC01000350">
    <property type="protein sequence ID" value="HER43794.1"/>
    <property type="molecule type" value="Genomic_DNA"/>
</dbReference>
<dbReference type="PANTHER" id="PTHR32071">
    <property type="entry name" value="TRANSCRIPTIONAL REGULATORY PROTEIN"/>
    <property type="match status" value="1"/>
</dbReference>
<evidence type="ECO:0000256" key="2">
    <source>
        <dbReference type="ARBA" id="ARBA00022840"/>
    </source>
</evidence>
<protein>
    <submittedName>
        <fullName evidence="6">Sigma-54-dependent Fis family transcriptional regulator</fullName>
    </submittedName>
</protein>
<evidence type="ECO:0000313" key="6">
    <source>
        <dbReference type="EMBL" id="HER43794.1"/>
    </source>
</evidence>
<sequence>EISTDVRIIAATNVDLLDLVKENLFRIDLYYRLNIFPIRIPALRERKEDIEPLCNHFLAVYSRMYHIPAKKITPEAFSYIFEYNWPGNVRELENLMHQLTIMTKKDAIMVEDLPEVIVQRPKSETSPMHPSLDDVIETLLDTVESPESEAVLSLLELEIIRHTMQRLGSVQEASKFLGLSKPTIYNKLKKLNENNT</sequence>
<evidence type="ECO:0000256" key="3">
    <source>
        <dbReference type="ARBA" id="ARBA00023015"/>
    </source>
</evidence>
<dbReference type="Proteomes" id="UP000886069">
    <property type="component" value="Unassembled WGS sequence"/>
</dbReference>
<dbReference type="InterPro" id="IPR058031">
    <property type="entry name" value="AAA_lid_NorR"/>
</dbReference>
<dbReference type="PROSITE" id="PS00688">
    <property type="entry name" value="SIGMA54_INTERACT_3"/>
    <property type="match status" value="1"/>
</dbReference>
<comment type="caution">
    <text evidence="6">The sequence shown here is derived from an EMBL/GenBank/DDBJ whole genome shotgun (WGS) entry which is preliminary data.</text>
</comment>
<evidence type="ECO:0000256" key="1">
    <source>
        <dbReference type="ARBA" id="ARBA00022741"/>
    </source>
</evidence>
<reference evidence="6" key="1">
    <citation type="journal article" date="2020" name="mSystems">
        <title>Genome- and Community-Level Interaction Insights into Carbon Utilization and Element Cycling Functions of Hydrothermarchaeota in Hydrothermal Sediment.</title>
        <authorList>
            <person name="Zhou Z."/>
            <person name="Liu Y."/>
            <person name="Xu W."/>
            <person name="Pan J."/>
            <person name="Luo Z.H."/>
            <person name="Li M."/>
        </authorList>
    </citation>
    <scope>NUCLEOTIDE SEQUENCE [LARGE SCALE GENOMIC DNA]</scope>
    <source>
        <strain evidence="6">SpSt-1233</strain>
    </source>
</reference>
<dbReference type="InterPro" id="IPR009057">
    <property type="entry name" value="Homeodomain-like_sf"/>
</dbReference>
<dbReference type="GO" id="GO:0005524">
    <property type="term" value="F:ATP binding"/>
    <property type="evidence" value="ECO:0007669"/>
    <property type="project" value="UniProtKB-KW"/>
</dbReference>
<dbReference type="SUPFAM" id="SSF46689">
    <property type="entry name" value="Homeodomain-like"/>
    <property type="match status" value="1"/>
</dbReference>